<dbReference type="SUPFAM" id="SSF54862">
    <property type="entry name" value="4Fe-4S ferredoxins"/>
    <property type="match status" value="1"/>
</dbReference>
<accession>A0A381ZX86</accession>
<keyword evidence="1" id="KW-0004">4Fe-4S</keyword>
<dbReference type="InterPro" id="IPR004017">
    <property type="entry name" value="Cys_rich_dom"/>
</dbReference>
<dbReference type="PROSITE" id="PS51379">
    <property type="entry name" value="4FE4S_FER_2"/>
    <property type="match status" value="1"/>
</dbReference>
<dbReference type="Gene3D" id="1.10.1060.10">
    <property type="entry name" value="Alpha-helical ferredoxin"/>
    <property type="match status" value="1"/>
</dbReference>
<protein>
    <recommendedName>
        <fullName evidence="6">4Fe-4S ferredoxin-type domain-containing protein</fullName>
    </recommendedName>
</protein>
<keyword evidence="3" id="KW-0677">Repeat</keyword>
<gene>
    <name evidence="7" type="ORF">METZ01_LOCUS146772</name>
</gene>
<evidence type="ECO:0000259" key="6">
    <source>
        <dbReference type="PROSITE" id="PS51379"/>
    </source>
</evidence>
<dbReference type="PIRSF" id="PIRSF000139">
    <property type="entry name" value="Glc_ox_4Fe-4S"/>
    <property type="match status" value="1"/>
</dbReference>
<evidence type="ECO:0000256" key="2">
    <source>
        <dbReference type="ARBA" id="ARBA00022723"/>
    </source>
</evidence>
<dbReference type="Pfam" id="PF02754">
    <property type="entry name" value="CCG"/>
    <property type="match status" value="2"/>
</dbReference>
<dbReference type="InterPro" id="IPR017900">
    <property type="entry name" value="4Fe4S_Fe_S_CS"/>
</dbReference>
<dbReference type="GO" id="GO:0046872">
    <property type="term" value="F:metal ion binding"/>
    <property type="evidence" value="ECO:0007669"/>
    <property type="project" value="UniProtKB-KW"/>
</dbReference>
<evidence type="ECO:0000256" key="3">
    <source>
        <dbReference type="ARBA" id="ARBA00022737"/>
    </source>
</evidence>
<proteinExistence type="predicted"/>
<dbReference type="Pfam" id="PF13183">
    <property type="entry name" value="Fer4_8"/>
    <property type="match status" value="1"/>
</dbReference>
<keyword evidence="2" id="KW-0479">Metal-binding</keyword>
<keyword evidence="4" id="KW-0408">Iron</keyword>
<dbReference type="PANTHER" id="PTHR32479">
    <property type="entry name" value="GLYCOLATE OXIDASE IRON-SULFUR SUBUNIT"/>
    <property type="match status" value="1"/>
</dbReference>
<dbReference type="GO" id="GO:0016491">
    <property type="term" value="F:oxidoreductase activity"/>
    <property type="evidence" value="ECO:0007669"/>
    <property type="project" value="UniProtKB-ARBA"/>
</dbReference>
<name>A0A381ZX86_9ZZZZ</name>
<organism evidence="7">
    <name type="scientific">marine metagenome</name>
    <dbReference type="NCBI Taxonomy" id="408172"/>
    <lineage>
        <taxon>unclassified sequences</taxon>
        <taxon>metagenomes</taxon>
        <taxon>ecological metagenomes</taxon>
    </lineage>
</organism>
<dbReference type="InterPro" id="IPR017896">
    <property type="entry name" value="4Fe4S_Fe-S-bd"/>
</dbReference>
<dbReference type="PANTHER" id="PTHR32479:SF17">
    <property type="entry name" value="GLYCOLATE OXIDASE IRON-SULFUR SUBUNIT"/>
    <property type="match status" value="1"/>
</dbReference>
<dbReference type="InterPro" id="IPR012257">
    <property type="entry name" value="Glc_ox_4Fe-4S"/>
</dbReference>
<dbReference type="PROSITE" id="PS00198">
    <property type="entry name" value="4FE4S_FER_1"/>
    <property type="match status" value="2"/>
</dbReference>
<evidence type="ECO:0000256" key="1">
    <source>
        <dbReference type="ARBA" id="ARBA00022485"/>
    </source>
</evidence>
<sequence length="434" mass="47635">MGEAVVTPLASVFDQDEKRLLQECIHCGFCLPTCPTYMENGKEMDSPRGRLYLMASALNGNAPVDEAFSEHMNLCLVCRACETACPSGVQFGHLMEITRSALAETKPPSFLEKYLLGKVLTSHGWLSTLFTLTRLYQKTGLQKLFSTRPFDFVIPSKLRTLQASLPPVPPQRFSTGDNTLYSAIGEKRGTVSLLTGCVMDHLFPHVHAATVRLLTWYGFDVNIPARQACCGALHAHSGDTQTTSNLAQSNIDLFENKVSEYIVINSAGCGAHLKSYSKYREAELSSKIVDLSEFLARLEMKQMSNGRLLKVTYDEPCHLLHGQGVSAEPKSLLSQIPGVELVPLRGADHCCGSAGSYSLTETEMSLELLERKMDAVMESGANILVTANPGCQIQLAWGVRRRGIEMEVLHLAQLLDRVYSSEPGYPAEPTAKAN</sequence>
<dbReference type="InterPro" id="IPR009051">
    <property type="entry name" value="Helical_ferredxn"/>
</dbReference>
<feature type="domain" description="4Fe-4S ferredoxin-type" evidence="6">
    <location>
        <begin position="15"/>
        <end position="47"/>
    </location>
</feature>
<dbReference type="GO" id="GO:0051539">
    <property type="term" value="F:4 iron, 4 sulfur cluster binding"/>
    <property type="evidence" value="ECO:0007669"/>
    <property type="project" value="UniProtKB-KW"/>
</dbReference>
<keyword evidence="5" id="KW-0411">Iron-sulfur</keyword>
<dbReference type="EMBL" id="UINC01023044">
    <property type="protein sequence ID" value="SVA93918.1"/>
    <property type="molecule type" value="Genomic_DNA"/>
</dbReference>
<reference evidence="7" key="1">
    <citation type="submission" date="2018-05" db="EMBL/GenBank/DDBJ databases">
        <authorList>
            <person name="Lanie J.A."/>
            <person name="Ng W.-L."/>
            <person name="Kazmierczak K.M."/>
            <person name="Andrzejewski T.M."/>
            <person name="Davidsen T.M."/>
            <person name="Wayne K.J."/>
            <person name="Tettelin H."/>
            <person name="Glass J.I."/>
            <person name="Rusch D."/>
            <person name="Podicherti R."/>
            <person name="Tsui H.-C.T."/>
            <person name="Winkler M.E."/>
        </authorList>
    </citation>
    <scope>NUCLEOTIDE SEQUENCE</scope>
</reference>
<evidence type="ECO:0000256" key="5">
    <source>
        <dbReference type="ARBA" id="ARBA00023014"/>
    </source>
</evidence>
<evidence type="ECO:0000313" key="7">
    <source>
        <dbReference type="EMBL" id="SVA93918.1"/>
    </source>
</evidence>
<evidence type="ECO:0000256" key="4">
    <source>
        <dbReference type="ARBA" id="ARBA00023004"/>
    </source>
</evidence>
<dbReference type="AlphaFoldDB" id="A0A381ZX86"/>